<feature type="compositionally biased region" description="Polar residues" evidence="3">
    <location>
        <begin position="41"/>
        <end position="59"/>
    </location>
</feature>
<feature type="region of interest" description="Disordered" evidence="3">
    <location>
        <begin position="28"/>
        <end position="120"/>
    </location>
</feature>
<feature type="compositionally biased region" description="Low complexity" evidence="3">
    <location>
        <begin position="76"/>
        <end position="86"/>
    </location>
</feature>
<feature type="non-terminal residue" evidence="4">
    <location>
        <position position="558"/>
    </location>
</feature>
<feature type="repeat" description="PPR" evidence="2">
    <location>
        <begin position="445"/>
        <end position="479"/>
    </location>
</feature>
<reference evidence="4" key="1">
    <citation type="submission" date="2021-02" db="EMBL/GenBank/DDBJ databases">
        <authorList>
            <person name="Dougan E. K."/>
            <person name="Rhodes N."/>
            <person name="Thang M."/>
            <person name="Chan C."/>
        </authorList>
    </citation>
    <scope>NUCLEOTIDE SEQUENCE</scope>
</reference>
<evidence type="ECO:0000256" key="2">
    <source>
        <dbReference type="PROSITE-ProRule" id="PRU00708"/>
    </source>
</evidence>
<dbReference type="PROSITE" id="PS51375">
    <property type="entry name" value="PPR"/>
    <property type="match status" value="1"/>
</dbReference>
<comment type="caution">
    <text evidence="4">The sequence shown here is derived from an EMBL/GenBank/DDBJ whole genome shotgun (WGS) entry which is preliminary data.</text>
</comment>
<evidence type="ECO:0000313" key="4">
    <source>
        <dbReference type="EMBL" id="CAE7318210.1"/>
    </source>
</evidence>
<feature type="region of interest" description="Disordered" evidence="3">
    <location>
        <begin position="132"/>
        <end position="152"/>
    </location>
</feature>
<evidence type="ECO:0000256" key="1">
    <source>
        <dbReference type="ARBA" id="ARBA00022737"/>
    </source>
</evidence>
<dbReference type="InterPro" id="IPR011990">
    <property type="entry name" value="TPR-like_helical_dom_sf"/>
</dbReference>
<dbReference type="InterPro" id="IPR002885">
    <property type="entry name" value="PPR_rpt"/>
</dbReference>
<dbReference type="EMBL" id="CAJNJA010013311">
    <property type="protein sequence ID" value="CAE7318210.1"/>
    <property type="molecule type" value="Genomic_DNA"/>
</dbReference>
<name>A0A812NRZ0_9DINO</name>
<dbReference type="PANTHER" id="PTHR47447">
    <property type="entry name" value="OS03G0856100 PROTEIN"/>
    <property type="match status" value="1"/>
</dbReference>
<protein>
    <recommendedName>
        <fullName evidence="6">Pentatricopeptide repeat-containing protein, chloroplastic</fullName>
    </recommendedName>
</protein>
<accession>A0A812NRZ0</accession>
<proteinExistence type="predicted"/>
<gene>
    <name evidence="4" type="ORF">SNEC2469_LOCUS7957</name>
</gene>
<organism evidence="4 5">
    <name type="scientific">Symbiodinium necroappetens</name>
    <dbReference type="NCBI Taxonomy" id="1628268"/>
    <lineage>
        <taxon>Eukaryota</taxon>
        <taxon>Sar</taxon>
        <taxon>Alveolata</taxon>
        <taxon>Dinophyceae</taxon>
        <taxon>Suessiales</taxon>
        <taxon>Symbiodiniaceae</taxon>
        <taxon>Symbiodinium</taxon>
    </lineage>
</organism>
<dbReference type="Gene3D" id="1.25.40.10">
    <property type="entry name" value="Tetratricopeptide repeat domain"/>
    <property type="match status" value="2"/>
</dbReference>
<keyword evidence="5" id="KW-1185">Reference proteome</keyword>
<evidence type="ECO:0000256" key="3">
    <source>
        <dbReference type="SAM" id="MobiDB-lite"/>
    </source>
</evidence>
<dbReference type="Proteomes" id="UP000601435">
    <property type="component" value="Unassembled WGS sequence"/>
</dbReference>
<dbReference type="OrthoDB" id="185373at2759"/>
<dbReference type="Pfam" id="PF01535">
    <property type="entry name" value="PPR"/>
    <property type="match status" value="1"/>
</dbReference>
<dbReference type="AlphaFoldDB" id="A0A812NRZ0"/>
<evidence type="ECO:0008006" key="6">
    <source>
        <dbReference type="Google" id="ProtNLM"/>
    </source>
</evidence>
<sequence length="558" mass="59717">MEELVQCCQKLEDRQRRLQQVAPQCGVPLLSEADGPGNPEASVTSRKGANSSRRAVSSETLDRSGSGGPFGDMLGQQRQSQRLQRSPYSAETLGARSARSSATGTPGAWRPTFASPSASTLGAGLREVDRYTMHSDDGQPEQEQKGDFDDYDDRDYVHDHALAAVQASTRAACWQQSLAALRQTSSPPVVLFNACAASCSKGRQWGAAILLAEEIHCLGLEATVVTCNTRIKAAGSGEMNWASTLDFLRAAQKQSLRSDAVTWNSAADACTGQGAPGVWPQALQLLEGLSWRGLETDGVTATLRIKSASWPAAMLQLSHPAESFSGKAAKVGVSAGLSSLALGTAWSYGVSLLHTMRNRAVELDQMALTAAIALYSGEEASDAWMGALRLLGNIHAPGLDQGTSRKAARVDKVAISSAMTVCTNHQLWERALSLFEALLEARRADVVSFGSAISAAASGRLWELALHLHEEMPKMQLAPNQVTFNAVIDACEQGLQWEVAVSMMPSMKLLRITPDVVSYTSTISACGQAQRWLDAIHLLGEALHLRLRTNIMSLSSAI</sequence>
<evidence type="ECO:0000313" key="5">
    <source>
        <dbReference type="Proteomes" id="UP000601435"/>
    </source>
</evidence>
<dbReference type="Pfam" id="PF13041">
    <property type="entry name" value="PPR_2"/>
    <property type="match status" value="1"/>
</dbReference>
<keyword evidence="1" id="KW-0677">Repeat</keyword>
<dbReference type="PANTHER" id="PTHR47447:SF17">
    <property type="entry name" value="OS12G0638900 PROTEIN"/>
    <property type="match status" value="1"/>
</dbReference>